<evidence type="ECO:0008006" key="4">
    <source>
        <dbReference type="Google" id="ProtNLM"/>
    </source>
</evidence>
<evidence type="ECO:0000256" key="1">
    <source>
        <dbReference type="SAM" id="MobiDB-lite"/>
    </source>
</evidence>
<comment type="caution">
    <text evidence="2">The sequence shown here is derived from an EMBL/GenBank/DDBJ whole genome shotgun (WGS) entry which is preliminary data.</text>
</comment>
<dbReference type="Proteomes" id="UP000193785">
    <property type="component" value="Unassembled WGS sequence"/>
</dbReference>
<evidence type="ECO:0000313" key="3">
    <source>
        <dbReference type="Proteomes" id="UP000193785"/>
    </source>
</evidence>
<feature type="region of interest" description="Disordered" evidence="1">
    <location>
        <begin position="133"/>
        <end position="169"/>
    </location>
</feature>
<dbReference type="EMBL" id="MLJJ01000040">
    <property type="protein sequence ID" value="ORM96232.1"/>
    <property type="molecule type" value="Genomic_DNA"/>
</dbReference>
<evidence type="ECO:0000313" key="2">
    <source>
        <dbReference type="EMBL" id="ORM96232.1"/>
    </source>
</evidence>
<accession>A0ABX3UN75</accession>
<keyword evidence="3" id="KW-1185">Reference proteome</keyword>
<sequence length="169" mass="18260">MLILKTPKFDANAERWIEPMEGLKLKVGSISNPAFRSHNAMVRRHISKLDERFKVGTAEFNPAYIDVSDISDDLLIDSVAKHLLLDWEGVGEADEAGKETAIEYSAEKGKALLLQHPELYWAVLSTASDIAAGKEAQTQETVGKSSKARAGSGSSAESKAKRTAGSESA</sequence>
<protein>
    <recommendedName>
        <fullName evidence="4">Phage protein</fullName>
    </recommendedName>
</protein>
<proteinExistence type="predicted"/>
<reference evidence="2 3" key="1">
    <citation type="journal article" date="2017" name="Antonie Van Leeuwenhoek">
        <title>Phylogenomic resolution of the bacterial genus Pantoea and its relationship with Erwinia and Tatumella.</title>
        <authorList>
            <person name="Palmer M."/>
            <person name="Steenkamp E.T."/>
            <person name="Coetzee M.P."/>
            <person name="Chan W.Y."/>
            <person name="van Zyl E."/>
            <person name="De Maayer P."/>
            <person name="Coutinho T.A."/>
            <person name="Blom J."/>
            <person name="Smits T.H."/>
            <person name="Duffy B."/>
            <person name="Venter S.N."/>
        </authorList>
    </citation>
    <scope>NUCLEOTIDE SEQUENCE [LARGE SCALE GENOMIC DNA]</scope>
    <source>
        <strain evidence="2 3">LMG 5345</strain>
    </source>
</reference>
<gene>
    <name evidence="2" type="ORF">HA46_17040</name>
</gene>
<dbReference type="RefSeq" id="WP_084885743.1">
    <property type="nucleotide sequence ID" value="NZ_MLJJ01000040.1"/>
</dbReference>
<organism evidence="2 3">
    <name type="scientific">Pantoea septica</name>
    <dbReference type="NCBI Taxonomy" id="472695"/>
    <lineage>
        <taxon>Bacteria</taxon>
        <taxon>Pseudomonadati</taxon>
        <taxon>Pseudomonadota</taxon>
        <taxon>Gammaproteobacteria</taxon>
        <taxon>Enterobacterales</taxon>
        <taxon>Erwiniaceae</taxon>
        <taxon>Pantoea</taxon>
    </lineage>
</organism>
<feature type="compositionally biased region" description="Low complexity" evidence="1">
    <location>
        <begin position="143"/>
        <end position="157"/>
    </location>
</feature>
<name>A0ABX3UN75_9GAMM</name>